<proteinExistence type="predicted"/>
<feature type="region of interest" description="Disordered" evidence="1">
    <location>
        <begin position="201"/>
        <end position="220"/>
    </location>
</feature>
<name>A0A5M9LQA6_9PLEO</name>
<evidence type="ECO:0000313" key="4">
    <source>
        <dbReference type="Proteomes" id="UP000245464"/>
    </source>
</evidence>
<evidence type="ECO:0000256" key="1">
    <source>
        <dbReference type="SAM" id="MobiDB-lite"/>
    </source>
</evidence>
<feature type="compositionally biased region" description="Polar residues" evidence="1">
    <location>
        <begin position="274"/>
        <end position="289"/>
    </location>
</feature>
<dbReference type="RefSeq" id="XP_001930971.1">
    <property type="nucleotide sequence ID" value="XM_001930936.1"/>
</dbReference>
<protein>
    <submittedName>
        <fullName evidence="3">Uncharacterized protein</fullName>
    </submittedName>
</protein>
<feature type="region of interest" description="Disordered" evidence="1">
    <location>
        <begin position="270"/>
        <end position="289"/>
    </location>
</feature>
<reference evidence="3 4" key="1">
    <citation type="journal article" date="2018" name="BMC Genomics">
        <title>Comparative genomics of the wheat fungal pathogen Pyrenophora tritici-repentis reveals chromosomal variations and genome plasticity.</title>
        <authorList>
            <person name="Moolhuijzen P."/>
            <person name="See P.T."/>
            <person name="Hane J.K."/>
            <person name="Shi G."/>
            <person name="Liu Z."/>
            <person name="Oliver R.P."/>
            <person name="Moffat C.S."/>
        </authorList>
    </citation>
    <scope>NUCLEOTIDE SEQUENCE [LARGE SCALE GENOMIC DNA]</scope>
    <source>
        <strain evidence="3">M4</strain>
    </source>
</reference>
<accession>A0A5M9LQA6</accession>
<keyword evidence="2" id="KW-0812">Transmembrane</keyword>
<dbReference type="KEGG" id="ptrr:6340267"/>
<evidence type="ECO:0000313" key="3">
    <source>
        <dbReference type="EMBL" id="KAF7576725.1"/>
    </source>
</evidence>
<feature type="compositionally biased region" description="Low complexity" evidence="1">
    <location>
        <begin position="201"/>
        <end position="219"/>
    </location>
</feature>
<organism evidence="3 4">
    <name type="scientific">Pyrenophora tritici-repentis</name>
    <dbReference type="NCBI Taxonomy" id="45151"/>
    <lineage>
        <taxon>Eukaryota</taxon>
        <taxon>Fungi</taxon>
        <taxon>Dikarya</taxon>
        <taxon>Ascomycota</taxon>
        <taxon>Pezizomycotina</taxon>
        <taxon>Dothideomycetes</taxon>
        <taxon>Pleosporomycetidae</taxon>
        <taxon>Pleosporales</taxon>
        <taxon>Pleosporineae</taxon>
        <taxon>Pleosporaceae</taxon>
        <taxon>Pyrenophora</taxon>
    </lineage>
</organism>
<sequence length="289" mass="30763">MAAVAQAGLTITTLSSGSGLPIDSNWPPLTTPFTPPAGCTDHWIAIGREGDNSVSMLQPSTCTPDATSIHSPGTCMDGYYVARIVEYRTAGYKPGDDRLWGANCCRNDMTSSGEFAICTSYYNTPITAYKRRTYVYTNDVISTSVYTAAYDNTTVYSVGNMYMPPFVVLWQASDLSKFDVDYASSLAAHLTLDFTPTPTAGVTPATASPPSRSAPPSATGSVLFDPSLTNSGLSTGAKAGIGVGAAIGALFLSLLVFLLYKQRLQQKSKLDRNSAIQNEQPELRQTNAA</sequence>
<dbReference type="GeneID" id="6340267"/>
<dbReference type="EMBL" id="NQIK02000001">
    <property type="protein sequence ID" value="KAF7576725.1"/>
    <property type="molecule type" value="Genomic_DNA"/>
</dbReference>
<dbReference type="AlphaFoldDB" id="A0A5M9LQA6"/>
<gene>
    <name evidence="3" type="ORF">PtrM4_009650</name>
</gene>
<dbReference type="Proteomes" id="UP000245464">
    <property type="component" value="Chromosome 1"/>
</dbReference>
<feature type="transmembrane region" description="Helical" evidence="2">
    <location>
        <begin position="239"/>
        <end position="260"/>
    </location>
</feature>
<comment type="caution">
    <text evidence="3">The sequence shown here is derived from an EMBL/GenBank/DDBJ whole genome shotgun (WGS) entry which is preliminary data.</text>
</comment>
<evidence type="ECO:0000256" key="2">
    <source>
        <dbReference type="SAM" id="Phobius"/>
    </source>
</evidence>
<keyword evidence="2" id="KW-1133">Transmembrane helix</keyword>
<keyword evidence="2" id="KW-0472">Membrane</keyword>
<dbReference type="OMA" id="CCRNDMT"/>